<keyword evidence="2" id="KW-0813">Transport</keyword>
<feature type="transmembrane region" description="Helical" evidence="7">
    <location>
        <begin position="58"/>
        <end position="79"/>
    </location>
</feature>
<dbReference type="NCBIfam" id="TIGR00797">
    <property type="entry name" value="matE"/>
    <property type="match status" value="1"/>
</dbReference>
<feature type="transmembrane region" description="Helical" evidence="7">
    <location>
        <begin position="280"/>
        <end position="297"/>
    </location>
</feature>
<dbReference type="EMBL" id="AZFE01000030">
    <property type="protein sequence ID" value="KRL56025.1"/>
    <property type="molecule type" value="Genomic_DNA"/>
</dbReference>
<dbReference type="InterPro" id="IPR052031">
    <property type="entry name" value="Membrane_Transporter-Flippase"/>
</dbReference>
<dbReference type="GO" id="GO:0042910">
    <property type="term" value="F:xenobiotic transmembrane transporter activity"/>
    <property type="evidence" value="ECO:0007669"/>
    <property type="project" value="InterPro"/>
</dbReference>
<evidence type="ECO:0000256" key="4">
    <source>
        <dbReference type="ARBA" id="ARBA00022692"/>
    </source>
</evidence>
<dbReference type="PATRIC" id="fig|1423778.4.peg.638"/>
<feature type="transmembrane region" description="Helical" evidence="7">
    <location>
        <begin position="163"/>
        <end position="185"/>
    </location>
</feature>
<evidence type="ECO:0000256" key="6">
    <source>
        <dbReference type="ARBA" id="ARBA00023136"/>
    </source>
</evidence>
<feature type="transmembrane region" description="Helical" evidence="7">
    <location>
        <begin position="91"/>
        <end position="113"/>
    </location>
</feature>
<feature type="transmembrane region" description="Helical" evidence="7">
    <location>
        <begin position="317"/>
        <end position="343"/>
    </location>
</feature>
<keyword evidence="3" id="KW-1003">Cell membrane</keyword>
<organism evidence="8 9">
    <name type="scientific">Paucilactobacillus oligofermentans DSM 15707 = LMG 22743</name>
    <dbReference type="NCBI Taxonomy" id="1423778"/>
    <lineage>
        <taxon>Bacteria</taxon>
        <taxon>Bacillati</taxon>
        <taxon>Bacillota</taxon>
        <taxon>Bacilli</taxon>
        <taxon>Lactobacillales</taxon>
        <taxon>Lactobacillaceae</taxon>
        <taxon>Paucilactobacillus</taxon>
    </lineage>
</organism>
<reference evidence="8 9" key="1">
    <citation type="journal article" date="2015" name="Genome Announc.">
        <title>Expanding the biotechnology potential of lactobacilli through comparative genomics of 213 strains and associated genera.</title>
        <authorList>
            <person name="Sun Z."/>
            <person name="Harris H.M."/>
            <person name="McCann A."/>
            <person name="Guo C."/>
            <person name="Argimon S."/>
            <person name="Zhang W."/>
            <person name="Yang X."/>
            <person name="Jeffery I.B."/>
            <person name="Cooney J.C."/>
            <person name="Kagawa T.F."/>
            <person name="Liu W."/>
            <person name="Song Y."/>
            <person name="Salvetti E."/>
            <person name="Wrobel A."/>
            <person name="Rasinkangas P."/>
            <person name="Parkhill J."/>
            <person name="Rea M.C."/>
            <person name="O'Sullivan O."/>
            <person name="Ritari J."/>
            <person name="Douillard F.P."/>
            <person name="Paul Ross R."/>
            <person name="Yang R."/>
            <person name="Briner A.E."/>
            <person name="Felis G.E."/>
            <person name="de Vos W.M."/>
            <person name="Barrangou R."/>
            <person name="Klaenhammer T.R."/>
            <person name="Caufield P.W."/>
            <person name="Cui Y."/>
            <person name="Zhang H."/>
            <person name="O'Toole P.W."/>
        </authorList>
    </citation>
    <scope>NUCLEOTIDE SEQUENCE [LARGE SCALE GENOMIC DNA]</scope>
    <source>
        <strain evidence="8 9">DSM 15707</strain>
    </source>
</reference>
<evidence type="ECO:0000256" key="2">
    <source>
        <dbReference type="ARBA" id="ARBA00022448"/>
    </source>
</evidence>
<dbReference type="GO" id="GO:0005886">
    <property type="term" value="C:plasma membrane"/>
    <property type="evidence" value="ECO:0007669"/>
    <property type="project" value="UniProtKB-SubCell"/>
</dbReference>
<evidence type="ECO:0000313" key="9">
    <source>
        <dbReference type="Proteomes" id="UP000051697"/>
    </source>
</evidence>
<evidence type="ECO:0000256" key="7">
    <source>
        <dbReference type="SAM" id="Phobius"/>
    </source>
</evidence>
<accession>A0A0R1RI27</accession>
<dbReference type="PANTHER" id="PTHR43549">
    <property type="entry name" value="MULTIDRUG RESISTANCE PROTEIN YPNP-RELATED"/>
    <property type="match status" value="1"/>
</dbReference>
<dbReference type="Proteomes" id="UP000051697">
    <property type="component" value="Unassembled WGS sequence"/>
</dbReference>
<dbReference type="PANTHER" id="PTHR43549:SF3">
    <property type="entry name" value="MULTIDRUG RESISTANCE PROTEIN YPNP-RELATED"/>
    <property type="match status" value="1"/>
</dbReference>
<evidence type="ECO:0000313" key="8">
    <source>
        <dbReference type="EMBL" id="KRL56025.1"/>
    </source>
</evidence>
<dbReference type="OrthoDB" id="9776324at2"/>
<dbReference type="InterPro" id="IPR048279">
    <property type="entry name" value="MdtK-like"/>
</dbReference>
<feature type="transmembrane region" description="Helical" evidence="7">
    <location>
        <begin position="133"/>
        <end position="151"/>
    </location>
</feature>
<feature type="transmembrane region" description="Helical" evidence="7">
    <location>
        <begin position="191"/>
        <end position="212"/>
    </location>
</feature>
<dbReference type="RefSeq" id="WP_057889583.1">
    <property type="nucleotide sequence ID" value="NZ_AZFE01000030.1"/>
</dbReference>
<feature type="transmembrane region" description="Helical" evidence="7">
    <location>
        <begin position="12"/>
        <end position="30"/>
    </location>
</feature>
<dbReference type="GO" id="GO:0015297">
    <property type="term" value="F:antiporter activity"/>
    <property type="evidence" value="ECO:0007669"/>
    <property type="project" value="InterPro"/>
</dbReference>
<proteinExistence type="predicted"/>
<dbReference type="CDD" id="cd13138">
    <property type="entry name" value="MATE_yoeA_like"/>
    <property type="match status" value="1"/>
</dbReference>
<dbReference type="Pfam" id="PF01554">
    <property type="entry name" value="MatE"/>
    <property type="match status" value="2"/>
</dbReference>
<dbReference type="PIRSF" id="PIRSF006603">
    <property type="entry name" value="DinF"/>
    <property type="match status" value="1"/>
</dbReference>
<comment type="subcellular location">
    <subcellularLocation>
        <location evidence="1">Cell membrane</location>
        <topology evidence="1">Multi-pass membrane protein</topology>
    </subcellularLocation>
</comment>
<keyword evidence="9" id="KW-1185">Reference proteome</keyword>
<comment type="caution">
    <text evidence="8">The sequence shown here is derived from an EMBL/GenBank/DDBJ whole genome shotgun (WGS) entry which is preliminary data.</text>
</comment>
<evidence type="ECO:0000256" key="5">
    <source>
        <dbReference type="ARBA" id="ARBA00022989"/>
    </source>
</evidence>
<protein>
    <submittedName>
        <fullName evidence="8">Na+-driven multidrug efflux pump</fullName>
    </submittedName>
</protein>
<feature type="transmembrane region" description="Helical" evidence="7">
    <location>
        <begin position="242"/>
        <end position="260"/>
    </location>
</feature>
<name>A0A0R1RI27_9LACO</name>
<keyword evidence="6 7" id="KW-0472">Membrane</keyword>
<feature type="transmembrane region" description="Helical" evidence="7">
    <location>
        <begin position="394"/>
        <end position="413"/>
    </location>
</feature>
<evidence type="ECO:0000256" key="3">
    <source>
        <dbReference type="ARBA" id="ARBA00022475"/>
    </source>
</evidence>
<gene>
    <name evidence="8" type="ORF">FC70_GL000611</name>
</gene>
<dbReference type="KEGG" id="lol:LACOL_0685"/>
<dbReference type="InterPro" id="IPR002528">
    <property type="entry name" value="MATE_fam"/>
</dbReference>
<feature type="transmembrane region" description="Helical" evidence="7">
    <location>
        <begin position="355"/>
        <end position="373"/>
    </location>
</feature>
<keyword evidence="4 7" id="KW-0812">Transmembrane</keyword>
<dbReference type="AlphaFoldDB" id="A0A0R1RI27"/>
<sequence length="452" mass="49070">MKDLTKGNPLKLILLFTFPLFIGNLFQQLYNFSDILIVGQTLGVDALAAVGATGSLNYLIIGLSTGLTTGLSIVTATRFGARDYRAVRRSFAAGLVVSLIFTIIMTVLTLTFIDPILHVMETPPEIYTQAKQFISVIFIGIFATMAFNFLSNEIRALGDSKTPLWFLMIGTVVNVILELLFILVFHWGVKGAAWATVISQVISGVLCVIYIYRSFPMLQLHKVDFVGCIAEMKTQLKFGLPMAFQSSIISMGSMIMAAALNSLGTTSVAATTAASKVDQLATLPMMSFGITMATFAAQNFGAKEYDRIIKGVKQSLIASISFSVVVGFLIIIGGKYVVMLFVGSGETEVLKLSQIYFNIVGISYWLLAILFIIRYTLQGLGKSVVPTIAGIAELVMRAFAGLVLTGAMGYAGACFANPLAWFGSMVVLTSSYLRAIKSLHNLQSMKDQQERE</sequence>
<evidence type="ECO:0000256" key="1">
    <source>
        <dbReference type="ARBA" id="ARBA00004651"/>
    </source>
</evidence>
<keyword evidence="5 7" id="KW-1133">Transmembrane helix</keyword>
<dbReference type="STRING" id="1423778.FC70_GL000611"/>